<evidence type="ECO:0000313" key="2">
    <source>
        <dbReference type="Proteomes" id="UP000184330"/>
    </source>
</evidence>
<proteinExistence type="predicted"/>
<evidence type="ECO:0000313" key="1">
    <source>
        <dbReference type="EMBL" id="CZR64484.1"/>
    </source>
</evidence>
<name>A0A1L7XHI1_9HELO</name>
<gene>
    <name evidence="1" type="ORF">PAC_14382</name>
</gene>
<dbReference type="EMBL" id="FJOG01000026">
    <property type="protein sequence ID" value="CZR64484.1"/>
    <property type="molecule type" value="Genomic_DNA"/>
</dbReference>
<organism evidence="1 2">
    <name type="scientific">Phialocephala subalpina</name>
    <dbReference type="NCBI Taxonomy" id="576137"/>
    <lineage>
        <taxon>Eukaryota</taxon>
        <taxon>Fungi</taxon>
        <taxon>Dikarya</taxon>
        <taxon>Ascomycota</taxon>
        <taxon>Pezizomycotina</taxon>
        <taxon>Leotiomycetes</taxon>
        <taxon>Helotiales</taxon>
        <taxon>Mollisiaceae</taxon>
        <taxon>Phialocephala</taxon>
        <taxon>Phialocephala fortinii species complex</taxon>
    </lineage>
</organism>
<evidence type="ECO:0008006" key="3">
    <source>
        <dbReference type="Google" id="ProtNLM"/>
    </source>
</evidence>
<keyword evidence="2" id="KW-1185">Reference proteome</keyword>
<dbReference type="Proteomes" id="UP000184330">
    <property type="component" value="Unassembled WGS sequence"/>
</dbReference>
<dbReference type="AlphaFoldDB" id="A0A1L7XHI1"/>
<accession>A0A1L7XHI1</accession>
<protein>
    <recommendedName>
        <fullName evidence="3">F-box domain-containing protein</fullName>
    </recommendedName>
</protein>
<sequence>MPSFPVNSSPRYPVFDLDLKDFPMPSNAVVEADAIKKVELGGVQEVKAVQRKQQSSRLVTKLPPEIHCEIFDHLHPAGQRLLATTCLSFFATYKEGKDYHQKEIMISISELRGSEQYGEILSNCSIHSRMSISNCPSKKTIEGIAGGGRTPLDA</sequence>
<reference evidence="1 2" key="1">
    <citation type="submission" date="2016-03" db="EMBL/GenBank/DDBJ databases">
        <authorList>
            <person name="Ploux O."/>
        </authorList>
    </citation>
    <scope>NUCLEOTIDE SEQUENCE [LARGE SCALE GENOMIC DNA]</scope>
    <source>
        <strain evidence="1 2">UAMH 11012</strain>
    </source>
</reference>